<dbReference type="InParanoid" id="D6TCS0"/>
<evidence type="ECO:0000259" key="2">
    <source>
        <dbReference type="Pfam" id="PF08327"/>
    </source>
</evidence>
<reference evidence="3 4" key="1">
    <citation type="journal article" date="2011" name="Stand. Genomic Sci.">
        <title>Non-contiguous finished genome sequence and contextual data of the filamentous soil bacterium Ktedonobacter racemifer type strain (SOSP1-21).</title>
        <authorList>
            <person name="Chang Y.J."/>
            <person name="Land M."/>
            <person name="Hauser L."/>
            <person name="Chertkov O."/>
            <person name="Del Rio T.G."/>
            <person name="Nolan M."/>
            <person name="Copeland A."/>
            <person name="Tice H."/>
            <person name="Cheng J.F."/>
            <person name="Lucas S."/>
            <person name="Han C."/>
            <person name="Goodwin L."/>
            <person name="Pitluck S."/>
            <person name="Ivanova N."/>
            <person name="Ovchinikova G."/>
            <person name="Pati A."/>
            <person name="Chen A."/>
            <person name="Palaniappan K."/>
            <person name="Mavromatis K."/>
            <person name="Liolios K."/>
            <person name="Brettin T."/>
            <person name="Fiebig A."/>
            <person name="Rohde M."/>
            <person name="Abt B."/>
            <person name="Goker M."/>
            <person name="Detter J.C."/>
            <person name="Woyke T."/>
            <person name="Bristow J."/>
            <person name="Eisen J.A."/>
            <person name="Markowitz V."/>
            <person name="Hugenholtz P."/>
            <person name="Kyrpides N.C."/>
            <person name="Klenk H.P."/>
            <person name="Lapidus A."/>
        </authorList>
    </citation>
    <scope>NUCLEOTIDE SEQUENCE [LARGE SCALE GENOMIC DNA]</scope>
    <source>
        <strain evidence="4">DSM 44963</strain>
    </source>
</reference>
<name>D6TCS0_KTERA</name>
<accession>D6TCS0</accession>
<protein>
    <submittedName>
        <fullName evidence="3">Activator of Hsp90 ATPase 1 family protein</fullName>
    </submittedName>
</protein>
<dbReference type="eggNOG" id="COG3832">
    <property type="taxonomic scope" value="Bacteria"/>
</dbReference>
<evidence type="ECO:0000256" key="1">
    <source>
        <dbReference type="ARBA" id="ARBA00006817"/>
    </source>
</evidence>
<proteinExistence type="inferred from homology"/>
<dbReference type="EMBL" id="ADVG01000001">
    <property type="protein sequence ID" value="EFH88184.1"/>
    <property type="molecule type" value="Genomic_DNA"/>
</dbReference>
<dbReference type="Gene3D" id="3.30.530.20">
    <property type="match status" value="1"/>
</dbReference>
<dbReference type="SUPFAM" id="SSF55961">
    <property type="entry name" value="Bet v1-like"/>
    <property type="match status" value="1"/>
</dbReference>
<dbReference type="CDD" id="cd07826">
    <property type="entry name" value="SRPBCC_CalC_Aha1-like_9"/>
    <property type="match status" value="1"/>
</dbReference>
<dbReference type="STRING" id="485913.Krac_9593"/>
<feature type="domain" description="Activator of Hsp90 ATPase homologue 1/2-like C-terminal" evidence="2">
    <location>
        <begin position="22"/>
        <end position="155"/>
    </location>
</feature>
<dbReference type="RefSeq" id="WP_007904003.1">
    <property type="nucleotide sequence ID" value="NZ_ADVG01000001.1"/>
</dbReference>
<sequence>MNKATVIARPSEQNIIIERVFDAPRDKVFAAMTQKDKIEQWWIGPGYDVHVERLDVRDGGSWKFVQRNKEGHEFSFHGVFHYISPECIIQTTEFDGLPESGHVGLEKMELFDLGNGKTKLISTGTFMSVADRDGMLQSGMEEGMQQTYARLDEVLQEMK</sequence>
<dbReference type="AlphaFoldDB" id="D6TCS0"/>
<organism evidence="3 4">
    <name type="scientific">Ktedonobacter racemifer DSM 44963</name>
    <dbReference type="NCBI Taxonomy" id="485913"/>
    <lineage>
        <taxon>Bacteria</taxon>
        <taxon>Bacillati</taxon>
        <taxon>Chloroflexota</taxon>
        <taxon>Ktedonobacteria</taxon>
        <taxon>Ktedonobacterales</taxon>
        <taxon>Ktedonobacteraceae</taxon>
        <taxon>Ktedonobacter</taxon>
    </lineage>
</organism>
<dbReference type="Pfam" id="PF08327">
    <property type="entry name" value="AHSA1"/>
    <property type="match status" value="1"/>
</dbReference>
<dbReference type="InterPro" id="IPR013538">
    <property type="entry name" value="ASHA1/2-like_C"/>
</dbReference>
<gene>
    <name evidence="3" type="ORF">Krac_9593</name>
</gene>
<dbReference type="InterPro" id="IPR023393">
    <property type="entry name" value="START-like_dom_sf"/>
</dbReference>
<evidence type="ECO:0000313" key="3">
    <source>
        <dbReference type="EMBL" id="EFH88184.1"/>
    </source>
</evidence>
<dbReference type="OrthoDB" id="118413at2"/>
<evidence type="ECO:0000313" key="4">
    <source>
        <dbReference type="Proteomes" id="UP000004508"/>
    </source>
</evidence>
<comment type="caution">
    <text evidence="3">The sequence shown here is derived from an EMBL/GenBank/DDBJ whole genome shotgun (WGS) entry which is preliminary data.</text>
</comment>
<comment type="similarity">
    <text evidence="1">Belongs to the AHA1 family.</text>
</comment>
<dbReference type="Proteomes" id="UP000004508">
    <property type="component" value="Unassembled WGS sequence"/>
</dbReference>
<keyword evidence="4" id="KW-1185">Reference proteome</keyword>